<name>A0A8A1LH97_AJEC8</name>
<feature type="transmembrane region" description="Helical" evidence="1">
    <location>
        <begin position="63"/>
        <end position="80"/>
    </location>
</feature>
<accession>A0A8A1LH97</accession>
<gene>
    <name evidence="2" type="ORF">I7I53_07521</name>
</gene>
<proteinExistence type="predicted"/>
<protein>
    <submittedName>
        <fullName evidence="2">Uncharacterized protein</fullName>
    </submittedName>
</protein>
<dbReference type="AlphaFoldDB" id="A0A8A1LH97"/>
<keyword evidence="1" id="KW-0812">Transmembrane</keyword>
<evidence type="ECO:0000313" key="2">
    <source>
        <dbReference type="EMBL" id="QSS52023.1"/>
    </source>
</evidence>
<dbReference type="EMBL" id="CP069103">
    <property type="protein sequence ID" value="QSS52023.1"/>
    <property type="molecule type" value="Genomic_DNA"/>
</dbReference>
<keyword evidence="1" id="KW-0472">Membrane</keyword>
<sequence length="82" mass="9207">MVLAPVVLLAFLVFASIFIFCFSFGLLLFTEVLAIVGEVFGTSKCERVGKGDLDHLESREYDVIARQGITVLLLWLFFAMRC</sequence>
<evidence type="ECO:0000313" key="3">
    <source>
        <dbReference type="Proteomes" id="UP000663419"/>
    </source>
</evidence>
<feature type="transmembrane region" description="Helical" evidence="1">
    <location>
        <begin position="7"/>
        <end position="29"/>
    </location>
</feature>
<dbReference type="VEuPathDB" id="FungiDB:I7I53_07521"/>
<keyword evidence="1" id="KW-1133">Transmembrane helix</keyword>
<dbReference type="Proteomes" id="UP000663419">
    <property type="component" value="Chromosome 2"/>
</dbReference>
<evidence type="ECO:0000256" key="1">
    <source>
        <dbReference type="SAM" id="Phobius"/>
    </source>
</evidence>
<reference evidence="2" key="1">
    <citation type="submission" date="2021-01" db="EMBL/GenBank/DDBJ databases">
        <title>Chromosome-level genome assembly of a human fungal pathogen reveals clustering of transcriptionally co-regulated genes.</title>
        <authorList>
            <person name="Voorhies M."/>
            <person name="Cohen S."/>
            <person name="Shea T.P."/>
            <person name="Petrus S."/>
            <person name="Munoz J.F."/>
            <person name="Poplawski S."/>
            <person name="Goldman W.E."/>
            <person name="Michael T."/>
            <person name="Cuomo C.A."/>
            <person name="Sil A."/>
            <person name="Beyhan S."/>
        </authorList>
    </citation>
    <scope>NUCLEOTIDE SEQUENCE</scope>
    <source>
        <strain evidence="2">H88</strain>
    </source>
</reference>
<organism evidence="2 3">
    <name type="scientific">Ajellomyces capsulatus (strain H88)</name>
    <name type="common">Darling's disease fungus</name>
    <name type="synonym">Histoplasma capsulatum</name>
    <dbReference type="NCBI Taxonomy" id="544711"/>
    <lineage>
        <taxon>Eukaryota</taxon>
        <taxon>Fungi</taxon>
        <taxon>Dikarya</taxon>
        <taxon>Ascomycota</taxon>
        <taxon>Pezizomycotina</taxon>
        <taxon>Eurotiomycetes</taxon>
        <taxon>Eurotiomycetidae</taxon>
        <taxon>Onygenales</taxon>
        <taxon>Ajellomycetaceae</taxon>
        <taxon>Histoplasma</taxon>
    </lineage>
</organism>